<accession>A0A383BC45</accession>
<evidence type="ECO:0000313" key="1">
    <source>
        <dbReference type="EMBL" id="SVE17766.1"/>
    </source>
</evidence>
<sequence>VLYRSQLTVDAKNLQAGEWVRYAVWTEANAPLQSVTFSVVHKSDEGVWIENRVPGRGAVGTWIIK</sequence>
<dbReference type="AlphaFoldDB" id="A0A383BC45"/>
<feature type="non-terminal residue" evidence="1">
    <location>
        <position position="1"/>
    </location>
</feature>
<dbReference type="EMBL" id="UINC01199373">
    <property type="protein sequence ID" value="SVE17766.1"/>
    <property type="molecule type" value="Genomic_DNA"/>
</dbReference>
<feature type="non-terminal residue" evidence="1">
    <location>
        <position position="65"/>
    </location>
</feature>
<proteinExistence type="predicted"/>
<protein>
    <submittedName>
        <fullName evidence="1">Uncharacterized protein</fullName>
    </submittedName>
</protein>
<reference evidence="1" key="1">
    <citation type="submission" date="2018-05" db="EMBL/GenBank/DDBJ databases">
        <authorList>
            <person name="Lanie J.A."/>
            <person name="Ng W.-L."/>
            <person name="Kazmierczak K.M."/>
            <person name="Andrzejewski T.M."/>
            <person name="Davidsen T.M."/>
            <person name="Wayne K.J."/>
            <person name="Tettelin H."/>
            <person name="Glass J.I."/>
            <person name="Rusch D."/>
            <person name="Podicherti R."/>
            <person name="Tsui H.-C.T."/>
            <person name="Winkler M.E."/>
        </authorList>
    </citation>
    <scope>NUCLEOTIDE SEQUENCE</scope>
</reference>
<gene>
    <name evidence="1" type="ORF">METZ01_LOCUS470620</name>
</gene>
<name>A0A383BC45_9ZZZZ</name>
<organism evidence="1">
    <name type="scientific">marine metagenome</name>
    <dbReference type="NCBI Taxonomy" id="408172"/>
    <lineage>
        <taxon>unclassified sequences</taxon>
        <taxon>metagenomes</taxon>
        <taxon>ecological metagenomes</taxon>
    </lineage>
</organism>